<keyword evidence="2" id="KW-1185">Reference proteome</keyword>
<proteinExistence type="predicted"/>
<organism evidence="1 2">
    <name type="scientific">Tumebacillus amylolyticus</name>
    <dbReference type="NCBI Taxonomy" id="2801339"/>
    <lineage>
        <taxon>Bacteria</taxon>
        <taxon>Bacillati</taxon>
        <taxon>Bacillota</taxon>
        <taxon>Bacilli</taxon>
        <taxon>Bacillales</taxon>
        <taxon>Alicyclobacillaceae</taxon>
        <taxon>Tumebacillus</taxon>
    </lineage>
</organism>
<gene>
    <name evidence="1" type="ORF">JJB07_00550</name>
</gene>
<sequence>MSGLSGKTAMIEEILQRLEDHVKLERVPGYNLLFAKMGTQGCFLIYDEETGLGDFDMPAFTEMHKEARLAGLKSPYNVFARYEVFQSKSVHFHKVVIRKVDS</sequence>
<dbReference type="RefSeq" id="WP_201630247.1">
    <property type="nucleotide sequence ID" value="NZ_JAEQNB010000001.1"/>
</dbReference>
<evidence type="ECO:0000313" key="2">
    <source>
        <dbReference type="Proteomes" id="UP000602284"/>
    </source>
</evidence>
<name>A0ABS1J4C1_9BACL</name>
<reference evidence="1 2" key="1">
    <citation type="submission" date="2021-01" db="EMBL/GenBank/DDBJ databases">
        <title>Tumebacillus sp. strain ITR2 16S ribosomal RNA gene Genome sequencing and assembly.</title>
        <authorList>
            <person name="Kang M."/>
        </authorList>
    </citation>
    <scope>NUCLEOTIDE SEQUENCE [LARGE SCALE GENOMIC DNA]</scope>
    <source>
        <strain evidence="1 2">ITR2</strain>
    </source>
</reference>
<dbReference type="Proteomes" id="UP000602284">
    <property type="component" value="Unassembled WGS sequence"/>
</dbReference>
<evidence type="ECO:0000313" key="1">
    <source>
        <dbReference type="EMBL" id="MBL0385120.1"/>
    </source>
</evidence>
<accession>A0ABS1J4C1</accession>
<comment type="caution">
    <text evidence="1">The sequence shown here is derived from an EMBL/GenBank/DDBJ whole genome shotgun (WGS) entry which is preliminary data.</text>
</comment>
<protein>
    <submittedName>
        <fullName evidence="1">Uncharacterized protein</fullName>
    </submittedName>
</protein>
<dbReference type="EMBL" id="JAEQNB010000001">
    <property type="protein sequence ID" value="MBL0385120.1"/>
    <property type="molecule type" value="Genomic_DNA"/>
</dbReference>